<dbReference type="AlphaFoldDB" id="A0A7L4ZPL4"/>
<proteinExistence type="predicted"/>
<feature type="transmembrane region" description="Helical" evidence="1">
    <location>
        <begin position="195"/>
        <end position="212"/>
    </location>
</feature>
<dbReference type="Proteomes" id="UP000464657">
    <property type="component" value="Chromosome"/>
</dbReference>
<sequence length="213" mass="26403">MIKITLKEIYELLNKTYEEFDNITSYDKYEYFKQKSEEDNINIFNFKKRYKEIVIYEKRKIEDIWVLDTYEKEKIDTSNLNDFDLIYIKFYTTEAFKYWFEFSELSNNKIDYINKVSIHSDKMIVRYFYKDFKDFKSYKKGDYLNINATFPDPNIKHISYKGFPLLNDENYLNTKNSRLKAIEEEDRKNKKRERLVLFLLFLIIIIIIYRWIF</sequence>
<organism evidence="2 3">
    <name type="scientific">Kordia antarctica</name>
    <dbReference type="NCBI Taxonomy" id="1218801"/>
    <lineage>
        <taxon>Bacteria</taxon>
        <taxon>Pseudomonadati</taxon>
        <taxon>Bacteroidota</taxon>
        <taxon>Flavobacteriia</taxon>
        <taxon>Flavobacteriales</taxon>
        <taxon>Flavobacteriaceae</taxon>
        <taxon>Kordia</taxon>
    </lineage>
</organism>
<reference evidence="2 3" key="1">
    <citation type="journal article" date="2013" name="Int. J. Syst. Evol. Microbiol.">
        <title>Kordia antarctica sp. nov., isolated from Antarctic seawater.</title>
        <authorList>
            <person name="Baek K."/>
            <person name="Choi A."/>
            <person name="Kang I."/>
            <person name="Lee K."/>
            <person name="Cho J.C."/>
        </authorList>
    </citation>
    <scope>NUCLEOTIDE SEQUENCE [LARGE SCALE GENOMIC DNA]</scope>
    <source>
        <strain evidence="2 3">IMCC3317</strain>
    </source>
</reference>
<name>A0A7L4ZPL4_9FLAO</name>
<keyword evidence="1" id="KW-1133">Transmembrane helix</keyword>
<keyword evidence="1" id="KW-0812">Transmembrane</keyword>
<dbReference type="KEGG" id="kan:IMCC3317_38430"/>
<evidence type="ECO:0000313" key="2">
    <source>
        <dbReference type="EMBL" id="QHI38450.1"/>
    </source>
</evidence>
<dbReference type="EMBL" id="CP019288">
    <property type="protein sequence ID" value="QHI38450.1"/>
    <property type="molecule type" value="Genomic_DNA"/>
</dbReference>
<protein>
    <submittedName>
        <fullName evidence="2">Uncharacterized protein</fullName>
    </submittedName>
</protein>
<evidence type="ECO:0000256" key="1">
    <source>
        <dbReference type="SAM" id="Phobius"/>
    </source>
</evidence>
<evidence type="ECO:0000313" key="3">
    <source>
        <dbReference type="Proteomes" id="UP000464657"/>
    </source>
</evidence>
<gene>
    <name evidence="2" type="ORF">IMCC3317_38430</name>
</gene>
<keyword evidence="1" id="KW-0472">Membrane</keyword>
<keyword evidence="3" id="KW-1185">Reference proteome</keyword>
<dbReference type="RefSeq" id="WP_160130999.1">
    <property type="nucleotide sequence ID" value="NZ_CP019288.1"/>
</dbReference>
<accession>A0A7L4ZPL4</accession>